<protein>
    <submittedName>
        <fullName evidence="5">Restriction modification system DNA specificity domain</fullName>
    </submittedName>
</protein>
<evidence type="ECO:0000313" key="6">
    <source>
        <dbReference type="Proteomes" id="UP000008721"/>
    </source>
</evidence>
<dbReference type="Proteomes" id="UP000008721">
    <property type="component" value="Plasmid pSULKU03"/>
</dbReference>
<comment type="similarity">
    <text evidence="1">Belongs to the type-I restriction system S methylase family.</text>
</comment>
<keyword evidence="5" id="KW-0614">Plasmid</keyword>
<proteinExistence type="inferred from homology"/>
<dbReference type="CDD" id="cd17512">
    <property type="entry name" value="RMtype1_S_BceB55ORF5615P-TRD2-CR2_like"/>
    <property type="match status" value="1"/>
</dbReference>
<keyword evidence="6" id="KW-1185">Reference proteome</keyword>
<dbReference type="Gene3D" id="3.90.220.20">
    <property type="entry name" value="DNA methylase specificity domains"/>
    <property type="match status" value="2"/>
</dbReference>
<evidence type="ECO:0000256" key="3">
    <source>
        <dbReference type="ARBA" id="ARBA00023125"/>
    </source>
</evidence>
<gene>
    <name evidence="5" type="ordered locus">Sulku_2768</name>
</gene>
<reference evidence="5 6" key="1">
    <citation type="journal article" date="2012" name="Stand. Genomic Sci.">
        <title>Complete genome sequence of the sulfur compounds oxidizing chemolithoautotroph Sulfuricurvum kujiense type strain (YK-1(T)).</title>
        <authorList>
            <person name="Han C."/>
            <person name="Kotsyurbenko O."/>
            <person name="Chertkov O."/>
            <person name="Held B."/>
            <person name="Lapidus A."/>
            <person name="Nolan M."/>
            <person name="Lucas S."/>
            <person name="Hammon N."/>
            <person name="Deshpande S."/>
            <person name="Cheng J.F."/>
            <person name="Tapia R."/>
            <person name="Goodwin L.A."/>
            <person name="Pitluck S."/>
            <person name="Liolios K."/>
            <person name="Pagani I."/>
            <person name="Ivanova N."/>
            <person name="Mavromatis K."/>
            <person name="Mikhailova N."/>
            <person name="Pati A."/>
            <person name="Chen A."/>
            <person name="Palaniappan K."/>
            <person name="Land M."/>
            <person name="Hauser L."/>
            <person name="Chang Y.J."/>
            <person name="Jeffries C.D."/>
            <person name="Brambilla E.M."/>
            <person name="Rohde M."/>
            <person name="Spring S."/>
            <person name="Sikorski J."/>
            <person name="Goker M."/>
            <person name="Woyke T."/>
            <person name="Bristow J."/>
            <person name="Eisen J.A."/>
            <person name="Markowitz V."/>
            <person name="Hugenholtz P."/>
            <person name="Kyrpides N.C."/>
            <person name="Klenk H.P."/>
            <person name="Detter J.C."/>
        </authorList>
    </citation>
    <scope>NUCLEOTIDE SEQUENCE [LARGE SCALE GENOMIC DNA]</scope>
    <source>
        <strain evidence="6">ATCC BAA-921 / DSM 16994 / JCM 11577 / YK-1</strain>
    </source>
</reference>
<dbReference type="PANTHER" id="PTHR30408">
    <property type="entry name" value="TYPE-1 RESTRICTION ENZYME ECOKI SPECIFICITY PROTEIN"/>
    <property type="match status" value="1"/>
</dbReference>
<dbReference type="InterPro" id="IPR000055">
    <property type="entry name" value="Restrct_endonuc_typeI_TRD"/>
</dbReference>
<dbReference type="InterPro" id="IPR052021">
    <property type="entry name" value="Type-I_RS_S_subunit"/>
</dbReference>
<dbReference type="GO" id="GO:0009307">
    <property type="term" value="P:DNA restriction-modification system"/>
    <property type="evidence" value="ECO:0007669"/>
    <property type="project" value="UniProtKB-KW"/>
</dbReference>
<accession>E4U401</accession>
<dbReference type="SUPFAM" id="SSF116734">
    <property type="entry name" value="DNA methylase specificity domain"/>
    <property type="match status" value="2"/>
</dbReference>
<dbReference type="RefSeq" id="WP_013450028.1">
    <property type="nucleotide sequence ID" value="NC_014756.1"/>
</dbReference>
<dbReference type="OrthoDB" id="5323932at2"/>
<dbReference type="HOGENOM" id="CLU_021095_2_3_7"/>
<sequence>MSKTIQLGDYICTLKGFAFKSQWYEKDGHPIVKVSDFTENSIDTSKLVKIPFEVAEKYKKYSLKTNDIVIQTVGSWPSNPASVVGKTIKVPCQAHGSLLNQNAVIIYPDKNIDQSYLYYVLKDQNFKDYIVGTAQGAASQASITLDAIKGFELELPDQEVQQKIASILSTYDVLIENNNRRITILEEMARSLYREWFVKFRFPGHEAVEMVDSELGQIPKGWEVSPLENLCSRITDGSHKSPKSVLEGFPMASVKDMHDFGLNVNSCRKISKEDFDDLVRNDCKVTANDILIAKDGSYLKHTFVVEKDLDIALLSSIAMLRPNNKIKSHFLSYCLKSPEVKERMKQCVSGVAIPRIILQDFRNFKIIVPTIDIQKQWNNLIEDNIQMCWNLIKQNNLLKTQRDMLLPKLISGKLQIT</sequence>
<evidence type="ECO:0000259" key="4">
    <source>
        <dbReference type="Pfam" id="PF01420"/>
    </source>
</evidence>
<feature type="domain" description="Type I restriction modification DNA specificity" evidence="4">
    <location>
        <begin position="4"/>
        <end position="186"/>
    </location>
</feature>
<dbReference type="PANTHER" id="PTHR30408:SF12">
    <property type="entry name" value="TYPE I RESTRICTION ENZYME MJAVIII SPECIFICITY SUBUNIT"/>
    <property type="match status" value="1"/>
</dbReference>
<evidence type="ECO:0000313" key="5">
    <source>
        <dbReference type="EMBL" id="ADR35417.1"/>
    </source>
</evidence>
<evidence type="ECO:0000256" key="2">
    <source>
        <dbReference type="ARBA" id="ARBA00022747"/>
    </source>
</evidence>
<organism evidence="5 6">
    <name type="scientific">Sulfuricurvum kujiense (strain ATCC BAA-921 / DSM 16994 / JCM 11577 / YK-1)</name>
    <dbReference type="NCBI Taxonomy" id="709032"/>
    <lineage>
        <taxon>Bacteria</taxon>
        <taxon>Pseudomonadati</taxon>
        <taxon>Campylobacterota</taxon>
        <taxon>Epsilonproteobacteria</taxon>
        <taxon>Campylobacterales</taxon>
        <taxon>Sulfurimonadaceae</taxon>
        <taxon>Sulfuricurvum</taxon>
    </lineage>
</organism>
<dbReference type="KEGG" id="sku:Sulku_2768"/>
<dbReference type="EMBL" id="CP002358">
    <property type="protein sequence ID" value="ADR35417.1"/>
    <property type="molecule type" value="Genomic_DNA"/>
</dbReference>
<dbReference type="Pfam" id="PF01420">
    <property type="entry name" value="Methylase_S"/>
    <property type="match status" value="2"/>
</dbReference>
<feature type="domain" description="Type I restriction modification DNA specificity" evidence="4">
    <location>
        <begin position="219"/>
        <end position="383"/>
    </location>
</feature>
<evidence type="ECO:0000256" key="1">
    <source>
        <dbReference type="ARBA" id="ARBA00010923"/>
    </source>
</evidence>
<keyword evidence="3" id="KW-0238">DNA-binding</keyword>
<dbReference type="GO" id="GO:0003677">
    <property type="term" value="F:DNA binding"/>
    <property type="evidence" value="ECO:0007669"/>
    <property type="project" value="UniProtKB-KW"/>
</dbReference>
<dbReference type="REBASE" id="29564">
    <property type="entry name" value="S.SkuORF2767P"/>
</dbReference>
<keyword evidence="2" id="KW-0680">Restriction system</keyword>
<geneLocation type="plasmid" evidence="5 6">
    <name>pSULKU03</name>
</geneLocation>
<dbReference type="InterPro" id="IPR044946">
    <property type="entry name" value="Restrct_endonuc_typeI_TRD_sf"/>
</dbReference>
<name>E4U401_SULKY</name>
<dbReference type="AlphaFoldDB" id="E4U401"/>